<accession>A0A8T0P5L9</accession>
<sequence>MAVGCLTRVRFARKHQRLKTTFRSQETLSHFMSESDALEVPAYQSSTIANCVGWLQVHYSATGWILAIRRPSSGKSKPLISPRRRGSPRWFRRSCRGGMAGSFVPGGAAGCRV</sequence>
<protein>
    <submittedName>
        <fullName evidence="1">Uncharacterized protein</fullName>
    </submittedName>
</protein>
<organism evidence="1 2">
    <name type="scientific">Panicum virgatum</name>
    <name type="common">Blackwell switchgrass</name>
    <dbReference type="NCBI Taxonomy" id="38727"/>
    <lineage>
        <taxon>Eukaryota</taxon>
        <taxon>Viridiplantae</taxon>
        <taxon>Streptophyta</taxon>
        <taxon>Embryophyta</taxon>
        <taxon>Tracheophyta</taxon>
        <taxon>Spermatophyta</taxon>
        <taxon>Magnoliopsida</taxon>
        <taxon>Liliopsida</taxon>
        <taxon>Poales</taxon>
        <taxon>Poaceae</taxon>
        <taxon>PACMAD clade</taxon>
        <taxon>Panicoideae</taxon>
        <taxon>Panicodae</taxon>
        <taxon>Paniceae</taxon>
        <taxon>Panicinae</taxon>
        <taxon>Panicum</taxon>
        <taxon>Panicum sect. Hiantes</taxon>
    </lineage>
</organism>
<evidence type="ECO:0000313" key="2">
    <source>
        <dbReference type="Proteomes" id="UP000823388"/>
    </source>
</evidence>
<gene>
    <name evidence="1" type="ORF">PVAP13_9KG221950</name>
</gene>
<dbReference type="EMBL" id="CM029053">
    <property type="protein sequence ID" value="KAG2554616.1"/>
    <property type="molecule type" value="Genomic_DNA"/>
</dbReference>
<proteinExistence type="predicted"/>
<evidence type="ECO:0000313" key="1">
    <source>
        <dbReference type="EMBL" id="KAG2554616.1"/>
    </source>
</evidence>
<dbReference type="AlphaFoldDB" id="A0A8T0P5L9"/>
<dbReference type="Proteomes" id="UP000823388">
    <property type="component" value="Chromosome 9K"/>
</dbReference>
<name>A0A8T0P5L9_PANVG</name>
<reference evidence="1" key="1">
    <citation type="submission" date="2020-05" db="EMBL/GenBank/DDBJ databases">
        <title>WGS assembly of Panicum virgatum.</title>
        <authorList>
            <person name="Lovell J.T."/>
            <person name="Jenkins J."/>
            <person name="Shu S."/>
            <person name="Juenger T.E."/>
            <person name="Schmutz J."/>
        </authorList>
    </citation>
    <scope>NUCLEOTIDE SEQUENCE</scope>
    <source>
        <strain evidence="1">AP13</strain>
    </source>
</reference>
<comment type="caution">
    <text evidence="1">The sequence shown here is derived from an EMBL/GenBank/DDBJ whole genome shotgun (WGS) entry which is preliminary data.</text>
</comment>
<keyword evidence="2" id="KW-1185">Reference proteome</keyword>